<dbReference type="Pfam" id="PF02518">
    <property type="entry name" value="HATPase_c"/>
    <property type="match status" value="1"/>
</dbReference>
<dbReference type="CDD" id="cd00130">
    <property type="entry name" value="PAS"/>
    <property type="match status" value="2"/>
</dbReference>
<evidence type="ECO:0000313" key="17">
    <source>
        <dbReference type="Proteomes" id="UP001273768"/>
    </source>
</evidence>
<dbReference type="Proteomes" id="UP001273768">
    <property type="component" value="Unassembled WGS sequence"/>
</dbReference>
<dbReference type="PANTHER" id="PTHR42878">
    <property type="entry name" value="TWO-COMPONENT HISTIDINE KINASE"/>
    <property type="match status" value="1"/>
</dbReference>
<keyword evidence="9 12" id="KW-1133">Transmembrane helix</keyword>
<sequence length="730" mass="79165">MPGTFTRESLITFSIAVSTLVAFGATTYCLSTGIFIVFSHLFYIPIVLAGYGYPERCLAFTGALAAGYFAEVLFFSPGNDLEIANALLRIAMFFIVAVVVSNLSSRLKARESRYRGIFETSGAGIFLFSPGTGEIAEMNRGCSTLLGYSEEEARSLEISSIWPEYSYFSNVLEEGPIESLDCSLAARDGAPRPVLLSATLLPGQQEGCAVVTGTAELKRMESRLRRSEEMLRVILDTTDVGIILTDPGREIAEANTAAVQLFGAAGREDLVGRNPCDLVAESDRDIVRAYREKALRGEAPLPGECTLCRLDGTEWPAEITITRFEQNGSSSGLLVVSFRDITERRRAEEAIREENRRLSVVNEIVAAAAASHGLEDLCRLSLAKVLTLLGFDCGAVYLVHPGDDVAVLRAQEGESRVLPEKVHREHPLYQELVRAGTLHCVEDFVTRYPGSRVRVLAMMPIPGDDGPTGWIEVGSKVKETITRSERVILRSVGEELGNAIVKGMLQEDLEEALSEVNLYVDILTHDINNANTIAMGYLQMLSESGDGSDGTFVGKSLAAIYQSNEVIQNVLALRKLKSGDAELRPVPLGPVFRNICSYHAGSHIVCNGADATLLADDLISVVFANLIGNAVKFGGQEAVITVSVQEEENTVTVTVADTGPGVPDDLKPRLFKRSVRGTTKKSGKGLGLYIVRMLVERYGGSVRVGDRVPGHPEEGAAFTLTLPRYRPATE</sequence>
<evidence type="ECO:0000259" key="15">
    <source>
        <dbReference type="PROSITE" id="PS50113"/>
    </source>
</evidence>
<dbReference type="InterPro" id="IPR035965">
    <property type="entry name" value="PAS-like_dom_sf"/>
</dbReference>
<evidence type="ECO:0000256" key="6">
    <source>
        <dbReference type="ARBA" id="ARBA00022741"/>
    </source>
</evidence>
<evidence type="ECO:0000256" key="4">
    <source>
        <dbReference type="ARBA" id="ARBA00022679"/>
    </source>
</evidence>
<evidence type="ECO:0000256" key="1">
    <source>
        <dbReference type="ARBA" id="ARBA00000085"/>
    </source>
</evidence>
<dbReference type="InterPro" id="IPR036890">
    <property type="entry name" value="HATPase_C_sf"/>
</dbReference>
<dbReference type="Gene3D" id="3.30.565.10">
    <property type="entry name" value="Histidine kinase-like ATPase, C-terminal domain"/>
    <property type="match status" value="1"/>
</dbReference>
<comment type="subcellular location">
    <subcellularLocation>
        <location evidence="2">Membrane</location>
        <topology evidence="2">Multi-pass membrane protein</topology>
    </subcellularLocation>
</comment>
<evidence type="ECO:0000256" key="11">
    <source>
        <dbReference type="ARBA" id="ARBA00023136"/>
    </source>
</evidence>
<reference evidence="16 17" key="1">
    <citation type="submission" date="2020-05" db="EMBL/GenBank/DDBJ databases">
        <title>Isolation and characterization of methanoarchaea from a cold seep at offshore SW Taiwan.</title>
        <authorList>
            <person name="Chen Y.-W."/>
            <person name="Chen S.-C."/>
            <person name="Lai M.-C."/>
        </authorList>
    </citation>
    <scope>NUCLEOTIDE SEQUENCE [LARGE SCALE GENOMIC DNA]</scope>
    <source>
        <strain evidence="16 17">YWC-01</strain>
    </source>
</reference>
<evidence type="ECO:0000256" key="10">
    <source>
        <dbReference type="ARBA" id="ARBA00023012"/>
    </source>
</evidence>
<feature type="domain" description="PAS" evidence="14">
    <location>
        <begin position="227"/>
        <end position="298"/>
    </location>
</feature>
<dbReference type="InterPro" id="IPR003594">
    <property type="entry name" value="HATPase_dom"/>
</dbReference>
<organism evidence="16 17">
    <name type="scientific">Methanoculleus nereidis</name>
    <dbReference type="NCBI Taxonomy" id="2735141"/>
    <lineage>
        <taxon>Archaea</taxon>
        <taxon>Methanobacteriati</taxon>
        <taxon>Methanobacteriota</taxon>
        <taxon>Stenosarchaea group</taxon>
        <taxon>Methanomicrobia</taxon>
        <taxon>Methanomicrobiales</taxon>
        <taxon>Methanomicrobiaceae</taxon>
        <taxon>Methanoculleus</taxon>
    </lineage>
</organism>
<evidence type="ECO:0000256" key="7">
    <source>
        <dbReference type="ARBA" id="ARBA00022777"/>
    </source>
</evidence>
<dbReference type="Pfam" id="PF13188">
    <property type="entry name" value="PAS_8"/>
    <property type="match status" value="1"/>
</dbReference>
<dbReference type="InterPro" id="IPR003018">
    <property type="entry name" value="GAF"/>
</dbReference>
<feature type="domain" description="PAC" evidence="15">
    <location>
        <begin position="301"/>
        <end position="353"/>
    </location>
</feature>
<dbReference type="InterPro" id="IPR000700">
    <property type="entry name" value="PAS-assoc_C"/>
</dbReference>
<dbReference type="Pfam" id="PF13492">
    <property type="entry name" value="GAF_3"/>
    <property type="match status" value="1"/>
</dbReference>
<dbReference type="PROSITE" id="PS50113">
    <property type="entry name" value="PAC"/>
    <property type="match status" value="1"/>
</dbReference>
<evidence type="ECO:0000256" key="3">
    <source>
        <dbReference type="ARBA" id="ARBA00012438"/>
    </source>
</evidence>
<dbReference type="EC" id="2.7.13.3" evidence="3"/>
<dbReference type="Pfam" id="PF00989">
    <property type="entry name" value="PAS"/>
    <property type="match status" value="1"/>
</dbReference>
<evidence type="ECO:0000256" key="12">
    <source>
        <dbReference type="SAM" id="Phobius"/>
    </source>
</evidence>
<proteinExistence type="predicted"/>
<dbReference type="NCBIfam" id="TIGR00229">
    <property type="entry name" value="sensory_box"/>
    <property type="match status" value="2"/>
</dbReference>
<feature type="transmembrane region" description="Helical" evidence="12">
    <location>
        <begin position="58"/>
        <end position="77"/>
    </location>
</feature>
<dbReference type="InterPro" id="IPR005467">
    <property type="entry name" value="His_kinase_dom"/>
</dbReference>
<dbReference type="RefSeq" id="WP_317295361.1">
    <property type="nucleotide sequence ID" value="NZ_JABFFQ010000001.1"/>
</dbReference>
<comment type="caution">
    <text evidence="16">The sequence shown here is derived from an EMBL/GenBank/DDBJ whole genome shotgun (WGS) entry which is preliminary data.</text>
</comment>
<accession>A0ABU3Z072</accession>
<gene>
    <name evidence="16" type="ORF">HL657_03100</name>
</gene>
<feature type="domain" description="PAS" evidence="14">
    <location>
        <begin position="110"/>
        <end position="152"/>
    </location>
</feature>
<keyword evidence="10" id="KW-0902">Two-component regulatory system</keyword>
<evidence type="ECO:0000313" key="16">
    <source>
        <dbReference type="EMBL" id="MDV4342176.1"/>
    </source>
</evidence>
<comment type="catalytic activity">
    <reaction evidence="1">
        <text>ATP + protein L-histidine = ADP + protein N-phospho-L-histidine.</text>
        <dbReference type="EC" id="2.7.13.3"/>
    </reaction>
</comment>
<feature type="transmembrane region" description="Helical" evidence="12">
    <location>
        <begin position="83"/>
        <end position="103"/>
    </location>
</feature>
<keyword evidence="6" id="KW-0547">Nucleotide-binding</keyword>
<dbReference type="SUPFAM" id="SSF55785">
    <property type="entry name" value="PYP-like sensor domain (PAS domain)"/>
    <property type="match status" value="2"/>
</dbReference>
<dbReference type="SMART" id="SM00091">
    <property type="entry name" value="PAS"/>
    <property type="match status" value="2"/>
</dbReference>
<dbReference type="EMBL" id="JABFFQ010000001">
    <property type="protein sequence ID" value="MDV4342176.1"/>
    <property type="molecule type" value="Genomic_DNA"/>
</dbReference>
<dbReference type="InterPro" id="IPR013767">
    <property type="entry name" value="PAS_fold"/>
</dbReference>
<dbReference type="InterPro" id="IPR050351">
    <property type="entry name" value="BphY/WalK/GraS-like"/>
</dbReference>
<evidence type="ECO:0000256" key="5">
    <source>
        <dbReference type="ARBA" id="ARBA00022692"/>
    </source>
</evidence>
<keyword evidence="17" id="KW-1185">Reference proteome</keyword>
<evidence type="ECO:0000256" key="8">
    <source>
        <dbReference type="ARBA" id="ARBA00022840"/>
    </source>
</evidence>
<dbReference type="SUPFAM" id="SSF55781">
    <property type="entry name" value="GAF domain-like"/>
    <property type="match status" value="1"/>
</dbReference>
<dbReference type="InterPro" id="IPR004358">
    <property type="entry name" value="Sig_transdc_His_kin-like_C"/>
</dbReference>
<dbReference type="PROSITE" id="PS50112">
    <property type="entry name" value="PAS"/>
    <property type="match status" value="2"/>
</dbReference>
<dbReference type="SMART" id="SM00387">
    <property type="entry name" value="HATPase_c"/>
    <property type="match status" value="1"/>
</dbReference>
<dbReference type="InterPro" id="IPR000014">
    <property type="entry name" value="PAS"/>
</dbReference>
<dbReference type="SUPFAM" id="SSF55874">
    <property type="entry name" value="ATPase domain of HSP90 chaperone/DNA topoisomerase II/histidine kinase"/>
    <property type="match status" value="1"/>
</dbReference>
<evidence type="ECO:0000259" key="14">
    <source>
        <dbReference type="PROSITE" id="PS50112"/>
    </source>
</evidence>
<keyword evidence="8" id="KW-0067">ATP-binding</keyword>
<keyword evidence="11 12" id="KW-0472">Membrane</keyword>
<keyword evidence="4" id="KW-0808">Transferase</keyword>
<dbReference type="PROSITE" id="PS50109">
    <property type="entry name" value="HIS_KIN"/>
    <property type="match status" value="1"/>
</dbReference>
<dbReference type="Gene3D" id="3.30.450.20">
    <property type="entry name" value="PAS domain"/>
    <property type="match status" value="2"/>
</dbReference>
<dbReference type="InterPro" id="IPR029016">
    <property type="entry name" value="GAF-like_dom_sf"/>
</dbReference>
<keyword evidence="7" id="KW-0418">Kinase</keyword>
<protein>
    <recommendedName>
        <fullName evidence="3">histidine kinase</fullName>
        <ecNumber evidence="3">2.7.13.3</ecNumber>
    </recommendedName>
</protein>
<name>A0ABU3Z072_9EURY</name>
<feature type="domain" description="Histidine kinase" evidence="13">
    <location>
        <begin position="622"/>
        <end position="726"/>
    </location>
</feature>
<dbReference type="CDD" id="cd00075">
    <property type="entry name" value="HATPase"/>
    <property type="match status" value="1"/>
</dbReference>
<dbReference type="PANTHER" id="PTHR42878:SF7">
    <property type="entry name" value="SENSOR HISTIDINE KINASE GLRK"/>
    <property type="match status" value="1"/>
</dbReference>
<keyword evidence="5 12" id="KW-0812">Transmembrane</keyword>
<evidence type="ECO:0000256" key="9">
    <source>
        <dbReference type="ARBA" id="ARBA00022989"/>
    </source>
</evidence>
<dbReference type="Gene3D" id="3.30.450.40">
    <property type="match status" value="1"/>
</dbReference>
<evidence type="ECO:0000256" key="2">
    <source>
        <dbReference type="ARBA" id="ARBA00004141"/>
    </source>
</evidence>
<dbReference type="PRINTS" id="PR00344">
    <property type="entry name" value="BCTRLSENSOR"/>
</dbReference>
<evidence type="ECO:0000259" key="13">
    <source>
        <dbReference type="PROSITE" id="PS50109"/>
    </source>
</evidence>